<dbReference type="AlphaFoldDB" id="A0A6H1U530"/>
<evidence type="ECO:0000256" key="1">
    <source>
        <dbReference type="SAM" id="Coils"/>
    </source>
</evidence>
<feature type="coiled-coil region" evidence="1">
    <location>
        <begin position="314"/>
        <end position="341"/>
    </location>
</feature>
<protein>
    <submittedName>
        <fullName evidence="2">Uncharacterized protein</fullName>
    </submittedName>
</protein>
<feature type="coiled-coil region" evidence="1">
    <location>
        <begin position="95"/>
        <end position="274"/>
    </location>
</feature>
<name>A0A6H1U530_9CYAN</name>
<accession>A0A6H1U530</accession>
<dbReference type="EMBL" id="CP051167">
    <property type="protein sequence ID" value="QIZ73143.1"/>
    <property type="molecule type" value="Genomic_DNA"/>
</dbReference>
<gene>
    <name evidence="2" type="ORF">HCG48_23180</name>
</gene>
<proteinExistence type="predicted"/>
<sequence length="346" mass="39582">MSLDLLAQSIARLQHLASEDERPLLTFETIALPLQWLEILLDVWAQLYPPEVLQQLDATEPETLEAWAIALTRALDAQLQWLDRTGATLDRLSLLDALQTKIGDRARQLQQLRAQHSELLTKTGEFSAIDGDMRDAIAELEQLQHEAEQFDRLRGELERTDLDGLRASIARDRAVLAPQQAQLSELEREKADLDGQIEQLRRQQSQLGEEIELLRGRRDRLQLRTEETAKAAIADYARQRDRLGDSLQQLLDELDSQRREYDRVRGELDRAIAESNEYQTAIRQGRNALETHYRTDVELGRRLPTNGSAIARLVGAIEENLAALDRELARAQQENEATRVKQIFTF</sequence>
<evidence type="ECO:0000313" key="3">
    <source>
        <dbReference type="Proteomes" id="UP000500857"/>
    </source>
</evidence>
<keyword evidence="1" id="KW-0175">Coiled coil</keyword>
<organism evidence="2 3">
    <name type="scientific">Oxynema aestuarii AP17</name>
    <dbReference type="NCBI Taxonomy" id="2064643"/>
    <lineage>
        <taxon>Bacteria</taxon>
        <taxon>Bacillati</taxon>
        <taxon>Cyanobacteriota</taxon>
        <taxon>Cyanophyceae</taxon>
        <taxon>Oscillatoriophycideae</taxon>
        <taxon>Oscillatoriales</taxon>
        <taxon>Oscillatoriaceae</taxon>
        <taxon>Oxynema</taxon>
        <taxon>Oxynema aestuarii</taxon>
    </lineage>
</organism>
<evidence type="ECO:0000313" key="2">
    <source>
        <dbReference type="EMBL" id="QIZ73143.1"/>
    </source>
</evidence>
<dbReference type="KEGG" id="oxy:HCG48_23180"/>
<reference evidence="2 3" key="1">
    <citation type="submission" date="2020-04" db="EMBL/GenBank/DDBJ databases">
        <authorList>
            <person name="Basu S."/>
            <person name="Maruthanayagam V."/>
            <person name="Chakraborty S."/>
            <person name="Pramanik A."/>
            <person name="Mukherjee J."/>
            <person name="Brink B."/>
        </authorList>
    </citation>
    <scope>NUCLEOTIDE SEQUENCE [LARGE SCALE GENOMIC DNA]</scope>
    <source>
        <strain evidence="2 3">AP17</strain>
    </source>
</reference>
<keyword evidence="3" id="KW-1185">Reference proteome</keyword>
<dbReference type="Proteomes" id="UP000500857">
    <property type="component" value="Chromosome"/>
</dbReference>